<feature type="transmembrane region" description="Helical" evidence="4">
    <location>
        <begin position="116"/>
        <end position="136"/>
    </location>
</feature>
<reference evidence="7" key="1">
    <citation type="journal article" date="2019" name="Int. J. Syst. Evol. Microbiol.">
        <title>The Global Catalogue of Microorganisms (GCM) 10K type strain sequencing project: providing services to taxonomists for standard genome sequencing and annotation.</title>
        <authorList>
            <consortium name="The Broad Institute Genomics Platform"/>
            <consortium name="The Broad Institute Genome Sequencing Center for Infectious Disease"/>
            <person name="Wu L."/>
            <person name="Ma J."/>
        </authorList>
    </citation>
    <scope>NUCLEOTIDE SEQUENCE [LARGE SCALE GENOMIC DNA]</scope>
    <source>
        <strain evidence="7">JCM 17664</strain>
    </source>
</reference>
<dbReference type="InterPro" id="IPR020846">
    <property type="entry name" value="MFS_dom"/>
</dbReference>
<evidence type="ECO:0000313" key="6">
    <source>
        <dbReference type="EMBL" id="GAA4318800.1"/>
    </source>
</evidence>
<evidence type="ECO:0000256" key="4">
    <source>
        <dbReference type="SAM" id="Phobius"/>
    </source>
</evidence>
<keyword evidence="1 4" id="KW-0812">Transmembrane</keyword>
<feature type="transmembrane region" description="Helical" evidence="4">
    <location>
        <begin position="88"/>
        <end position="110"/>
    </location>
</feature>
<protein>
    <submittedName>
        <fullName evidence="6">MFS transporter</fullName>
    </submittedName>
</protein>
<sequence length="404" mass="42916">MNEKTLTGAPPVAAARLTPFLKYLMATGCGVVVANIYYCQPLLGALSRAFHVTEEKASVINICSQAGYGLGLLLLVPLGDKVERRTLIVWMHLAAAVFLAAAAMATNVFWMDVASLAVGMASTACQVFIPLAAHLARDEERGNVIGVMMGGLLTGVLLSRTLSGVVADYFGWSVLYFIAAGLMLIMAVLMWYALPREAPAFKGSYAALMRSLAGLFRTQPVVRESALIGGALFGAISAFWATLAFFLEAPPYRYSLSVIGLFGVIGTGGALVSPYIGRITDRSGPFKPMRIGVVLMLLGYAVLFAGTLSVWVVVAGVVLLDVGLQAAHVPNHARNYSLLPEARTRLNTIYMSSFFLGGTLGSSLGSVAWNWKGWPGVCITGLLMVAAGGWAVWNKPLKKVKGEG</sequence>
<dbReference type="InterPro" id="IPR036259">
    <property type="entry name" value="MFS_trans_sf"/>
</dbReference>
<feature type="transmembrane region" description="Helical" evidence="4">
    <location>
        <begin position="143"/>
        <end position="162"/>
    </location>
</feature>
<evidence type="ECO:0000256" key="3">
    <source>
        <dbReference type="ARBA" id="ARBA00023136"/>
    </source>
</evidence>
<dbReference type="PANTHER" id="PTHR42910">
    <property type="entry name" value="TRANSPORTER SCO4007-RELATED"/>
    <property type="match status" value="1"/>
</dbReference>
<name>A0ABP8G7H3_9BACT</name>
<dbReference type="RefSeq" id="WP_344981198.1">
    <property type="nucleotide sequence ID" value="NZ_BAABFN010000022.1"/>
</dbReference>
<feature type="transmembrane region" description="Helical" evidence="4">
    <location>
        <begin position="253"/>
        <end position="276"/>
    </location>
</feature>
<dbReference type="CDD" id="cd17324">
    <property type="entry name" value="MFS_NepI_like"/>
    <property type="match status" value="1"/>
</dbReference>
<dbReference type="InterPro" id="IPR011701">
    <property type="entry name" value="MFS"/>
</dbReference>
<evidence type="ECO:0000313" key="7">
    <source>
        <dbReference type="Proteomes" id="UP001501207"/>
    </source>
</evidence>
<feature type="transmembrane region" description="Helical" evidence="4">
    <location>
        <begin position="20"/>
        <end position="38"/>
    </location>
</feature>
<dbReference type="PROSITE" id="PS50850">
    <property type="entry name" value="MFS"/>
    <property type="match status" value="1"/>
</dbReference>
<organism evidence="6 7">
    <name type="scientific">Compostibacter hankyongensis</name>
    <dbReference type="NCBI Taxonomy" id="1007089"/>
    <lineage>
        <taxon>Bacteria</taxon>
        <taxon>Pseudomonadati</taxon>
        <taxon>Bacteroidota</taxon>
        <taxon>Chitinophagia</taxon>
        <taxon>Chitinophagales</taxon>
        <taxon>Chitinophagaceae</taxon>
        <taxon>Compostibacter</taxon>
    </lineage>
</organism>
<dbReference type="EMBL" id="BAABFN010000022">
    <property type="protein sequence ID" value="GAA4318800.1"/>
    <property type="molecule type" value="Genomic_DNA"/>
</dbReference>
<dbReference type="PANTHER" id="PTHR42910:SF1">
    <property type="entry name" value="MAJOR FACILITATOR SUPERFAMILY (MFS) PROFILE DOMAIN-CONTAINING PROTEIN"/>
    <property type="match status" value="1"/>
</dbReference>
<evidence type="ECO:0000256" key="1">
    <source>
        <dbReference type="ARBA" id="ARBA00022692"/>
    </source>
</evidence>
<keyword evidence="7" id="KW-1185">Reference proteome</keyword>
<feature type="transmembrane region" description="Helical" evidence="4">
    <location>
        <begin position="226"/>
        <end position="247"/>
    </location>
</feature>
<accession>A0ABP8G7H3</accession>
<dbReference type="Pfam" id="PF07690">
    <property type="entry name" value="MFS_1"/>
    <property type="match status" value="1"/>
</dbReference>
<keyword evidence="3 4" id="KW-0472">Membrane</keyword>
<dbReference type="SUPFAM" id="SSF103473">
    <property type="entry name" value="MFS general substrate transporter"/>
    <property type="match status" value="1"/>
</dbReference>
<proteinExistence type="predicted"/>
<keyword evidence="2 4" id="KW-1133">Transmembrane helix</keyword>
<dbReference type="Gene3D" id="1.20.1250.20">
    <property type="entry name" value="MFS general substrate transporter like domains"/>
    <property type="match status" value="1"/>
</dbReference>
<feature type="domain" description="Major facilitator superfamily (MFS) profile" evidence="5">
    <location>
        <begin position="14"/>
        <end position="399"/>
    </location>
</feature>
<feature type="transmembrane region" description="Helical" evidence="4">
    <location>
        <begin position="288"/>
        <end position="305"/>
    </location>
</feature>
<dbReference type="Proteomes" id="UP001501207">
    <property type="component" value="Unassembled WGS sequence"/>
</dbReference>
<feature type="transmembrane region" description="Helical" evidence="4">
    <location>
        <begin position="374"/>
        <end position="393"/>
    </location>
</feature>
<evidence type="ECO:0000256" key="2">
    <source>
        <dbReference type="ARBA" id="ARBA00022989"/>
    </source>
</evidence>
<comment type="caution">
    <text evidence="6">The sequence shown here is derived from an EMBL/GenBank/DDBJ whole genome shotgun (WGS) entry which is preliminary data.</text>
</comment>
<gene>
    <name evidence="6" type="ORF">GCM10023143_31820</name>
</gene>
<evidence type="ECO:0000259" key="5">
    <source>
        <dbReference type="PROSITE" id="PS50850"/>
    </source>
</evidence>
<feature type="transmembrane region" description="Helical" evidence="4">
    <location>
        <begin position="58"/>
        <end position="76"/>
    </location>
</feature>
<feature type="transmembrane region" description="Helical" evidence="4">
    <location>
        <begin position="174"/>
        <end position="194"/>
    </location>
</feature>